<dbReference type="Pfam" id="PF00174">
    <property type="entry name" value="Oxidored_molyb"/>
    <property type="match status" value="1"/>
</dbReference>
<evidence type="ECO:0000313" key="4">
    <source>
        <dbReference type="Proteomes" id="UP001157017"/>
    </source>
</evidence>
<dbReference type="InterPro" id="IPR000572">
    <property type="entry name" value="OxRdtase_Mopterin-bd_dom"/>
</dbReference>
<dbReference type="EMBL" id="BSUZ01000001">
    <property type="protein sequence ID" value="GMA84995.1"/>
    <property type="molecule type" value="Genomic_DNA"/>
</dbReference>
<dbReference type="SUPFAM" id="SSF56524">
    <property type="entry name" value="Oxidoreductase molybdopterin-binding domain"/>
    <property type="match status" value="1"/>
</dbReference>
<feature type="domain" description="Oxidoreductase molybdopterin-binding" evidence="2">
    <location>
        <begin position="5"/>
        <end position="73"/>
    </location>
</feature>
<accession>A0ABQ6JCR5</accession>
<dbReference type="Proteomes" id="UP001157017">
    <property type="component" value="Unassembled WGS sequence"/>
</dbReference>
<feature type="region of interest" description="Disordered" evidence="1">
    <location>
        <begin position="177"/>
        <end position="197"/>
    </location>
</feature>
<dbReference type="InterPro" id="IPR014756">
    <property type="entry name" value="Ig_E-set"/>
</dbReference>
<proteinExistence type="predicted"/>
<dbReference type="InterPro" id="IPR036374">
    <property type="entry name" value="OxRdtase_Mopterin-bd_sf"/>
</dbReference>
<dbReference type="PRINTS" id="PR00407">
    <property type="entry name" value="EUMOPTERIN"/>
</dbReference>
<protein>
    <recommendedName>
        <fullName evidence="2">Oxidoreductase molybdopterin-binding domain-containing protein</fullName>
    </recommendedName>
</protein>
<dbReference type="PANTHER" id="PTHR19372">
    <property type="entry name" value="SULFITE REDUCTASE"/>
    <property type="match status" value="1"/>
</dbReference>
<evidence type="ECO:0000313" key="3">
    <source>
        <dbReference type="EMBL" id="GMA84995.1"/>
    </source>
</evidence>
<keyword evidence="4" id="KW-1185">Reference proteome</keyword>
<evidence type="ECO:0000259" key="2">
    <source>
        <dbReference type="Pfam" id="PF00174"/>
    </source>
</evidence>
<comment type="caution">
    <text evidence="3">The sequence shown here is derived from an EMBL/GenBank/DDBJ whole genome shotgun (WGS) entry which is preliminary data.</text>
</comment>
<reference evidence="4" key="1">
    <citation type="journal article" date="2019" name="Int. J. Syst. Evol. Microbiol.">
        <title>The Global Catalogue of Microorganisms (GCM) 10K type strain sequencing project: providing services to taxonomists for standard genome sequencing and annotation.</title>
        <authorList>
            <consortium name="The Broad Institute Genomics Platform"/>
            <consortium name="The Broad Institute Genome Sequencing Center for Infectious Disease"/>
            <person name="Wu L."/>
            <person name="Ma J."/>
        </authorList>
    </citation>
    <scope>NUCLEOTIDE SEQUENCE [LARGE SCALE GENOMIC DNA]</scope>
    <source>
        <strain evidence="4">NBRC 108730</strain>
    </source>
</reference>
<evidence type="ECO:0000256" key="1">
    <source>
        <dbReference type="SAM" id="MobiDB-lite"/>
    </source>
</evidence>
<sequence length="197" mass="21921">MVLSTSEDGMTISTPLQNLTQGTDAILAVAMNGQPLPVQHGFPVRMVVPGLYGYVSATKWIRKMKVTRFDRDEAYWTPRGYAAKAPIKISSRIDVPTSFAQAEGGQERRGGRRLGADPWRLEGRGARRQGEWVRARLAGAPNEDTWVQWVYEWDAEPGNHTIECRVIDGEGREQVEQRAKIRPDGTTGLDSKNVTVA</sequence>
<dbReference type="Gene3D" id="2.60.40.650">
    <property type="match status" value="1"/>
</dbReference>
<dbReference type="InterPro" id="IPR008335">
    <property type="entry name" value="Mopterin_OxRdtase_euk"/>
</dbReference>
<name>A0ABQ6JCR5_9ACTN</name>
<dbReference type="Gene3D" id="3.90.420.10">
    <property type="entry name" value="Oxidoreductase, molybdopterin-binding domain"/>
    <property type="match status" value="1"/>
</dbReference>
<organism evidence="3 4">
    <name type="scientific">Angustibacter aerolatus</name>
    <dbReference type="NCBI Taxonomy" id="1162965"/>
    <lineage>
        <taxon>Bacteria</taxon>
        <taxon>Bacillati</taxon>
        <taxon>Actinomycetota</taxon>
        <taxon>Actinomycetes</taxon>
        <taxon>Kineosporiales</taxon>
        <taxon>Kineosporiaceae</taxon>
    </lineage>
</organism>
<dbReference type="PANTHER" id="PTHR19372:SF7">
    <property type="entry name" value="SULFITE OXIDASE, MITOCHONDRIAL"/>
    <property type="match status" value="1"/>
</dbReference>
<feature type="compositionally biased region" description="Polar residues" evidence="1">
    <location>
        <begin position="188"/>
        <end position="197"/>
    </location>
</feature>
<gene>
    <name evidence="3" type="ORF">GCM10025868_02450</name>
</gene>
<dbReference type="SUPFAM" id="SSF81296">
    <property type="entry name" value="E set domains"/>
    <property type="match status" value="1"/>
</dbReference>